<feature type="chain" id="PRO_5040789779" evidence="2">
    <location>
        <begin position="20"/>
        <end position="77"/>
    </location>
</feature>
<protein>
    <submittedName>
        <fullName evidence="3">Uncharacterized protein</fullName>
    </submittedName>
</protein>
<feature type="signal peptide" evidence="2">
    <location>
        <begin position="1"/>
        <end position="19"/>
    </location>
</feature>
<dbReference type="AlphaFoldDB" id="A0A9W8H3T3"/>
<reference evidence="3" key="1">
    <citation type="submission" date="2022-07" db="EMBL/GenBank/DDBJ databases">
        <title>Phylogenomic reconstructions and comparative analyses of Kickxellomycotina fungi.</title>
        <authorList>
            <person name="Reynolds N.K."/>
            <person name="Stajich J.E."/>
            <person name="Barry K."/>
            <person name="Grigoriev I.V."/>
            <person name="Crous P."/>
            <person name="Smith M.E."/>
        </authorList>
    </citation>
    <scope>NUCLEOTIDE SEQUENCE</scope>
    <source>
        <strain evidence="3">NBRC 105414</strain>
    </source>
</reference>
<sequence>MHPPAALSALLCLALSAHAAPLDKRQAQNGGGVFGPLTNTTSIVVIIGMVVVYLLSVWVSWRLGRRQPVFCCSSSSE</sequence>
<name>A0A9W8H3T3_9FUNG</name>
<evidence type="ECO:0000313" key="4">
    <source>
        <dbReference type="Proteomes" id="UP001140217"/>
    </source>
</evidence>
<keyword evidence="1" id="KW-0472">Membrane</keyword>
<accession>A0A9W8H3T3</accession>
<keyword evidence="1" id="KW-1133">Transmembrane helix</keyword>
<evidence type="ECO:0000313" key="3">
    <source>
        <dbReference type="EMBL" id="KAJ2775709.1"/>
    </source>
</evidence>
<organism evidence="3 4">
    <name type="scientific">Coemansia javaensis</name>
    <dbReference type="NCBI Taxonomy" id="2761396"/>
    <lineage>
        <taxon>Eukaryota</taxon>
        <taxon>Fungi</taxon>
        <taxon>Fungi incertae sedis</taxon>
        <taxon>Zoopagomycota</taxon>
        <taxon>Kickxellomycotina</taxon>
        <taxon>Kickxellomycetes</taxon>
        <taxon>Kickxellales</taxon>
        <taxon>Kickxellaceae</taxon>
        <taxon>Coemansia</taxon>
    </lineage>
</organism>
<gene>
    <name evidence="3" type="ORF">H4R18_005953</name>
</gene>
<comment type="caution">
    <text evidence="3">The sequence shown here is derived from an EMBL/GenBank/DDBJ whole genome shotgun (WGS) entry which is preliminary data.</text>
</comment>
<keyword evidence="4" id="KW-1185">Reference proteome</keyword>
<dbReference type="EMBL" id="JANBUL010000416">
    <property type="protein sequence ID" value="KAJ2775709.1"/>
    <property type="molecule type" value="Genomic_DNA"/>
</dbReference>
<proteinExistence type="predicted"/>
<evidence type="ECO:0000256" key="2">
    <source>
        <dbReference type="SAM" id="SignalP"/>
    </source>
</evidence>
<keyword evidence="2" id="KW-0732">Signal</keyword>
<keyword evidence="1" id="KW-0812">Transmembrane</keyword>
<evidence type="ECO:0000256" key="1">
    <source>
        <dbReference type="SAM" id="Phobius"/>
    </source>
</evidence>
<feature type="transmembrane region" description="Helical" evidence="1">
    <location>
        <begin position="43"/>
        <end position="61"/>
    </location>
</feature>
<dbReference type="Proteomes" id="UP001140217">
    <property type="component" value="Unassembled WGS sequence"/>
</dbReference>